<organism evidence="2 3">
    <name type="scientific">Candidatus Mediterraneibacter stercorigallinarum</name>
    <dbReference type="NCBI Taxonomy" id="2838686"/>
    <lineage>
        <taxon>Bacteria</taxon>
        <taxon>Bacillati</taxon>
        <taxon>Bacillota</taxon>
        <taxon>Clostridia</taxon>
        <taxon>Lachnospirales</taxon>
        <taxon>Lachnospiraceae</taxon>
        <taxon>Mediterraneibacter</taxon>
    </lineage>
</organism>
<name>A0A9D2IK36_9FIRM</name>
<accession>A0A9D2IK36</accession>
<sequence length="135" mass="16044">MKEKLIRFMQGRYGMDQLSRFLLILGLIAVVVSSVFVNYIAGLIFYILGWALLIYCYFRVFSRNVQKRYAENQAFLAKTYGIRYFFQKQKNIWQQRRVYHIYTCPSCKQKIRIPKGKGKIEVRCPKCGTTFIKKS</sequence>
<evidence type="ECO:0000313" key="2">
    <source>
        <dbReference type="EMBL" id="HIZ13157.1"/>
    </source>
</evidence>
<comment type="caution">
    <text evidence="2">The sequence shown here is derived from an EMBL/GenBank/DDBJ whole genome shotgun (WGS) entry which is preliminary data.</text>
</comment>
<dbReference type="Gene3D" id="2.20.28.30">
    <property type="entry name" value="RNA polymerase ii, chain L"/>
    <property type="match status" value="1"/>
</dbReference>
<feature type="transmembrane region" description="Helical" evidence="1">
    <location>
        <begin position="21"/>
        <end position="37"/>
    </location>
</feature>
<proteinExistence type="predicted"/>
<dbReference type="AlphaFoldDB" id="A0A9D2IK36"/>
<protein>
    <submittedName>
        <fullName evidence="2">Zinc-ribbon domain-containing protein</fullName>
    </submittedName>
</protein>
<dbReference type="EMBL" id="DXCD01000116">
    <property type="protein sequence ID" value="HIZ13157.1"/>
    <property type="molecule type" value="Genomic_DNA"/>
</dbReference>
<keyword evidence="1" id="KW-0812">Transmembrane</keyword>
<evidence type="ECO:0000313" key="3">
    <source>
        <dbReference type="Proteomes" id="UP000824017"/>
    </source>
</evidence>
<gene>
    <name evidence="2" type="ORF">H9817_04460</name>
</gene>
<reference evidence="2" key="2">
    <citation type="submission" date="2021-04" db="EMBL/GenBank/DDBJ databases">
        <authorList>
            <person name="Gilroy R."/>
        </authorList>
    </citation>
    <scope>NUCLEOTIDE SEQUENCE</scope>
    <source>
        <strain evidence="2">ChiGjej1B1-13045</strain>
    </source>
</reference>
<reference evidence="2" key="1">
    <citation type="journal article" date="2021" name="PeerJ">
        <title>Extensive microbial diversity within the chicken gut microbiome revealed by metagenomics and culture.</title>
        <authorList>
            <person name="Gilroy R."/>
            <person name="Ravi A."/>
            <person name="Getino M."/>
            <person name="Pursley I."/>
            <person name="Horton D.L."/>
            <person name="Alikhan N.F."/>
            <person name="Baker D."/>
            <person name="Gharbi K."/>
            <person name="Hall N."/>
            <person name="Watson M."/>
            <person name="Adriaenssens E.M."/>
            <person name="Foster-Nyarko E."/>
            <person name="Jarju S."/>
            <person name="Secka A."/>
            <person name="Antonio M."/>
            <person name="Oren A."/>
            <person name="Chaudhuri R.R."/>
            <person name="La Ragione R."/>
            <person name="Hildebrand F."/>
            <person name="Pallen M.J."/>
        </authorList>
    </citation>
    <scope>NUCLEOTIDE SEQUENCE</scope>
    <source>
        <strain evidence="2">ChiGjej1B1-13045</strain>
    </source>
</reference>
<keyword evidence="1" id="KW-1133">Transmembrane helix</keyword>
<feature type="transmembrane region" description="Helical" evidence="1">
    <location>
        <begin position="43"/>
        <end position="61"/>
    </location>
</feature>
<keyword evidence="1" id="KW-0472">Membrane</keyword>
<dbReference type="Proteomes" id="UP000824017">
    <property type="component" value="Unassembled WGS sequence"/>
</dbReference>
<evidence type="ECO:0000256" key="1">
    <source>
        <dbReference type="SAM" id="Phobius"/>
    </source>
</evidence>